<feature type="domain" description="Lysine-specific metallo-endopeptidase" evidence="9">
    <location>
        <begin position="216"/>
        <end position="349"/>
    </location>
</feature>
<dbReference type="SMART" id="SM00120">
    <property type="entry name" value="HX"/>
    <property type="match status" value="4"/>
</dbReference>
<dbReference type="InterPro" id="IPR024079">
    <property type="entry name" value="MetalloPept_cat_dom_sf"/>
</dbReference>
<organism evidence="10 11">
    <name type="scientific">Streptomyces flaveolus</name>
    <dbReference type="NCBI Taxonomy" id="67297"/>
    <lineage>
        <taxon>Bacteria</taxon>
        <taxon>Bacillati</taxon>
        <taxon>Actinomycetota</taxon>
        <taxon>Actinomycetes</taxon>
        <taxon>Kitasatosporales</taxon>
        <taxon>Streptomycetaceae</taxon>
        <taxon>Streptomyces</taxon>
    </lineage>
</organism>
<sequence length="552" mass="60662">MNDDFRIYLRTEQPTYRLGEPVLITFQLINVSERDYRLLADNTPFESDEVFQYFVVRREGEPVRYDGRFVKRGEPVESSYRPVAAGETLSVTDDLTTAYPIDTPGTYTVSLDAEVADAIVTGGGDTFQARSRGSHQGFSLDPISVTFDVVGEGEPRMTAGERVRRGVDGPRPDPAGLAEAKLVPGVPVLIGGTAAEKAVARQAHENAGVFAERSMYQLLWAAGATNTQYAQWFGTHDAARYATVRQHYTDISAVIAGQTVTYDLTGTGCQPGWYAYTYRNTRKVWFCSGFWSAPVTGTDSKFGTAVHELSHAVCSTDDLVYGESGAHTLASTNPANAIRNADNHEYFAERLAEQVITAPLLWNNGKAYVFVAGKYLRIDVALDKVDHGPAPITSGWTGVFSDRVDAGVMWPGGEDAYFFRGSQYVRFNVAQDAVAPGYPLDIAPYWPGLFPAGIDACLVWPGGQRVYFFRGSEYSRFDVDDSHPLGGKVPSGYPRQISEGWPGIWTANLTGAVTWTDGNVYFFRGPEYMTYRVSDDTVTGPWPLSSKWTGLP</sequence>
<evidence type="ECO:0000256" key="6">
    <source>
        <dbReference type="ARBA" id="ARBA00022801"/>
    </source>
</evidence>
<dbReference type="PANTHER" id="PTHR37016">
    <property type="match status" value="1"/>
</dbReference>
<evidence type="ECO:0000256" key="2">
    <source>
        <dbReference type="ARBA" id="ARBA00010279"/>
    </source>
</evidence>
<gene>
    <name evidence="10" type="ORF">ABT322_08510</name>
</gene>
<keyword evidence="6 10" id="KW-0378">Hydrolase</keyword>
<dbReference type="PANTHER" id="PTHR37016:SF3">
    <property type="entry name" value="NEUTRAL PROTEASE 2-RELATED"/>
    <property type="match status" value="1"/>
</dbReference>
<keyword evidence="4" id="KW-0479">Metal-binding</keyword>
<dbReference type="SUPFAM" id="SSF55486">
    <property type="entry name" value="Metalloproteases ('zincins'), catalytic domain"/>
    <property type="match status" value="1"/>
</dbReference>
<comment type="caution">
    <text evidence="10">The sequence shown here is derived from an EMBL/GenBank/DDBJ whole genome shotgun (WGS) entry which is preliminary data.</text>
</comment>
<evidence type="ECO:0000256" key="4">
    <source>
        <dbReference type="ARBA" id="ARBA00022723"/>
    </source>
</evidence>
<dbReference type="Proteomes" id="UP001490330">
    <property type="component" value="Unassembled WGS sequence"/>
</dbReference>
<dbReference type="Gene3D" id="3.40.390.10">
    <property type="entry name" value="Collagenase (Catalytic Domain)"/>
    <property type="match status" value="1"/>
</dbReference>
<evidence type="ECO:0000256" key="1">
    <source>
        <dbReference type="ARBA" id="ARBA00001947"/>
    </source>
</evidence>
<reference evidence="10 11" key="1">
    <citation type="submission" date="2024-06" db="EMBL/GenBank/DDBJ databases">
        <title>The Natural Products Discovery Center: Release of the First 8490 Sequenced Strains for Exploring Actinobacteria Biosynthetic Diversity.</title>
        <authorList>
            <person name="Kalkreuter E."/>
            <person name="Kautsar S.A."/>
            <person name="Yang D."/>
            <person name="Bader C.D."/>
            <person name="Teijaro C.N."/>
            <person name="Fluegel L."/>
            <person name="Davis C.M."/>
            <person name="Simpson J.R."/>
            <person name="Lauterbach L."/>
            <person name="Steele A.D."/>
            <person name="Gui C."/>
            <person name="Meng S."/>
            <person name="Li G."/>
            <person name="Viehrig K."/>
            <person name="Ye F."/>
            <person name="Su P."/>
            <person name="Kiefer A.F."/>
            <person name="Nichols A."/>
            <person name="Cepeda A.J."/>
            <person name="Yan W."/>
            <person name="Fan B."/>
            <person name="Jiang Y."/>
            <person name="Adhikari A."/>
            <person name="Zheng C.-J."/>
            <person name="Schuster L."/>
            <person name="Cowan T.M."/>
            <person name="Smanski M.J."/>
            <person name="Chevrette M.G."/>
            <person name="De Carvalho L.P.S."/>
            <person name="Shen B."/>
        </authorList>
    </citation>
    <scope>NUCLEOTIDE SEQUENCE [LARGE SCALE GENOMIC DNA]</scope>
    <source>
        <strain evidence="10 11">NPDC000632</strain>
    </source>
</reference>
<dbReference type="Pfam" id="PF14521">
    <property type="entry name" value="Aspzincin_M35"/>
    <property type="match status" value="1"/>
</dbReference>
<dbReference type="EC" id="3.4.24.-" evidence="10"/>
<proteinExistence type="inferred from homology"/>
<name>A0ABV1VBH3_9ACTN</name>
<dbReference type="InterPro" id="IPR018487">
    <property type="entry name" value="Hemopexin-like_repeat"/>
</dbReference>
<accession>A0ABV1VBH3</accession>
<dbReference type="InterPro" id="IPR029463">
    <property type="entry name" value="Lys_MEP"/>
</dbReference>
<dbReference type="CDD" id="cd00094">
    <property type="entry name" value="HX"/>
    <property type="match status" value="1"/>
</dbReference>
<dbReference type="InterPro" id="IPR036375">
    <property type="entry name" value="Hemopexin-like_dom_sf"/>
</dbReference>
<dbReference type="Pfam" id="PF00045">
    <property type="entry name" value="Hemopexin"/>
    <property type="match status" value="3"/>
</dbReference>
<evidence type="ECO:0000256" key="5">
    <source>
        <dbReference type="ARBA" id="ARBA00022737"/>
    </source>
</evidence>
<evidence type="ECO:0000256" key="7">
    <source>
        <dbReference type="ARBA" id="ARBA00022833"/>
    </source>
</evidence>
<comment type="similarity">
    <text evidence="2">Belongs to the peptidase M35 family.</text>
</comment>
<evidence type="ECO:0000313" key="10">
    <source>
        <dbReference type="EMBL" id="MER6903816.1"/>
    </source>
</evidence>
<dbReference type="SUPFAM" id="SSF50923">
    <property type="entry name" value="Hemopexin-like domain"/>
    <property type="match status" value="1"/>
</dbReference>
<dbReference type="PROSITE" id="PS51642">
    <property type="entry name" value="HEMOPEXIN_2"/>
    <property type="match status" value="3"/>
</dbReference>
<dbReference type="RefSeq" id="WP_350715440.1">
    <property type="nucleotide sequence ID" value="NZ_JBEPCO010000002.1"/>
</dbReference>
<evidence type="ECO:0000256" key="8">
    <source>
        <dbReference type="ARBA" id="ARBA00023049"/>
    </source>
</evidence>
<dbReference type="InterPro" id="IPR000585">
    <property type="entry name" value="Hemopexin-like_dom"/>
</dbReference>
<keyword evidence="8" id="KW-0482">Metalloprotease</keyword>
<keyword evidence="11" id="KW-1185">Reference proteome</keyword>
<protein>
    <submittedName>
        <fullName evidence="10">M35 family metallo-endopeptidase</fullName>
        <ecNumber evidence="10">3.4.24.-</ecNumber>
    </submittedName>
</protein>
<evidence type="ECO:0000313" key="11">
    <source>
        <dbReference type="Proteomes" id="UP001490330"/>
    </source>
</evidence>
<keyword evidence="3" id="KW-0645">Protease</keyword>
<dbReference type="SMART" id="SM01351">
    <property type="entry name" value="Aspzincin_M35"/>
    <property type="match status" value="1"/>
</dbReference>
<comment type="cofactor">
    <cofactor evidence="1">
        <name>Zn(2+)</name>
        <dbReference type="ChEBI" id="CHEBI:29105"/>
    </cofactor>
</comment>
<evidence type="ECO:0000259" key="9">
    <source>
        <dbReference type="SMART" id="SM01351"/>
    </source>
</evidence>
<dbReference type="Gene3D" id="2.60.40.2970">
    <property type="match status" value="1"/>
</dbReference>
<keyword evidence="7" id="KW-0862">Zinc</keyword>
<evidence type="ECO:0000256" key="3">
    <source>
        <dbReference type="ARBA" id="ARBA00022670"/>
    </source>
</evidence>
<keyword evidence="5" id="KW-0677">Repeat</keyword>
<dbReference type="EMBL" id="JBEPCV010000005">
    <property type="protein sequence ID" value="MER6903816.1"/>
    <property type="molecule type" value="Genomic_DNA"/>
</dbReference>
<dbReference type="Gene3D" id="2.110.10.10">
    <property type="entry name" value="Hemopexin-like domain"/>
    <property type="match status" value="2"/>
</dbReference>
<dbReference type="GO" id="GO:0016787">
    <property type="term" value="F:hydrolase activity"/>
    <property type="evidence" value="ECO:0007669"/>
    <property type="project" value="UniProtKB-KW"/>
</dbReference>
<dbReference type="InterPro" id="IPR050414">
    <property type="entry name" value="Fungal_M35_metalloproteases"/>
</dbReference>